<accession>A0ABD3QQV9</accession>
<dbReference type="Proteomes" id="UP001530315">
    <property type="component" value="Unassembled WGS sequence"/>
</dbReference>
<organism evidence="2 3">
    <name type="scientific">Stephanodiscus triporus</name>
    <dbReference type="NCBI Taxonomy" id="2934178"/>
    <lineage>
        <taxon>Eukaryota</taxon>
        <taxon>Sar</taxon>
        <taxon>Stramenopiles</taxon>
        <taxon>Ochrophyta</taxon>
        <taxon>Bacillariophyta</taxon>
        <taxon>Coscinodiscophyceae</taxon>
        <taxon>Thalassiosirophycidae</taxon>
        <taxon>Stephanodiscales</taxon>
        <taxon>Stephanodiscaceae</taxon>
        <taxon>Stephanodiscus</taxon>
    </lineage>
</organism>
<keyword evidence="3" id="KW-1185">Reference proteome</keyword>
<proteinExistence type="predicted"/>
<sequence>MLHWLGFLRADSLEEIVGLDVGYTGAGVLKNRRPSIPEEDDKMDEYMKEYEHRKSERIYFAKAKVDSRKGLLAPIPASSIHNRSLHGNSYHGRKVITQTMIDSPDASRSSSANSTKNNGSVHCMDASSGSAASARDTNKRNSI</sequence>
<protein>
    <submittedName>
        <fullName evidence="2">Uncharacterized protein</fullName>
    </submittedName>
</protein>
<reference evidence="2 3" key="1">
    <citation type="submission" date="2024-10" db="EMBL/GenBank/DDBJ databases">
        <title>Updated reference genomes for cyclostephanoid diatoms.</title>
        <authorList>
            <person name="Roberts W.R."/>
            <person name="Alverson A.J."/>
        </authorList>
    </citation>
    <scope>NUCLEOTIDE SEQUENCE [LARGE SCALE GENOMIC DNA]</scope>
    <source>
        <strain evidence="2 3">AJA276-08</strain>
    </source>
</reference>
<evidence type="ECO:0000256" key="1">
    <source>
        <dbReference type="SAM" id="MobiDB-lite"/>
    </source>
</evidence>
<name>A0ABD3QQV9_9STRA</name>
<evidence type="ECO:0000313" key="3">
    <source>
        <dbReference type="Proteomes" id="UP001530315"/>
    </source>
</evidence>
<feature type="compositionally biased region" description="Low complexity" evidence="1">
    <location>
        <begin position="102"/>
        <end position="114"/>
    </location>
</feature>
<dbReference type="AlphaFoldDB" id="A0ABD3QQV9"/>
<gene>
    <name evidence="2" type="ORF">ACHAW5_003984</name>
</gene>
<comment type="caution">
    <text evidence="2">The sequence shown here is derived from an EMBL/GenBank/DDBJ whole genome shotgun (WGS) entry which is preliminary data.</text>
</comment>
<feature type="region of interest" description="Disordered" evidence="1">
    <location>
        <begin position="100"/>
        <end position="143"/>
    </location>
</feature>
<evidence type="ECO:0000313" key="2">
    <source>
        <dbReference type="EMBL" id="KAL3802733.1"/>
    </source>
</evidence>
<dbReference type="EMBL" id="JALLAZ020000136">
    <property type="protein sequence ID" value="KAL3802733.1"/>
    <property type="molecule type" value="Genomic_DNA"/>
</dbReference>